<comment type="similarity">
    <text evidence="1">Belongs to the esterase D family.</text>
</comment>
<gene>
    <name evidence="5" type="ORF">HNQ88_002559</name>
</gene>
<dbReference type="Gene3D" id="3.40.50.1820">
    <property type="entry name" value="alpha/beta hydrolase"/>
    <property type="match status" value="1"/>
</dbReference>
<reference evidence="5" key="1">
    <citation type="submission" date="2023-07" db="EMBL/GenBank/DDBJ databases">
        <title>Genomic Encyclopedia of Type Strains, Phase IV (KMG-IV): sequencing the most valuable type-strain genomes for metagenomic binning, comparative biology and taxonomic classification.</title>
        <authorList>
            <person name="Goeker M."/>
        </authorList>
    </citation>
    <scope>NUCLEOTIDE SEQUENCE</scope>
    <source>
        <strain evidence="5">DSM 26174</strain>
    </source>
</reference>
<dbReference type="PANTHER" id="PTHR40841">
    <property type="entry name" value="SIDEROPHORE TRIACETYLFUSARININE C ESTERASE"/>
    <property type="match status" value="1"/>
</dbReference>
<dbReference type="AlphaFoldDB" id="A0AAE3XKJ1"/>
<accession>A0AAE3XKJ1</accession>
<evidence type="ECO:0000256" key="4">
    <source>
        <dbReference type="SAM" id="SignalP"/>
    </source>
</evidence>
<organism evidence="5 6">
    <name type="scientific">Aureibacter tunicatorum</name>
    <dbReference type="NCBI Taxonomy" id="866807"/>
    <lineage>
        <taxon>Bacteria</taxon>
        <taxon>Pseudomonadati</taxon>
        <taxon>Bacteroidota</taxon>
        <taxon>Cytophagia</taxon>
        <taxon>Cytophagales</taxon>
        <taxon>Persicobacteraceae</taxon>
        <taxon>Aureibacter</taxon>
    </lineage>
</organism>
<feature type="repeat" description="TPR" evidence="3">
    <location>
        <begin position="362"/>
        <end position="395"/>
    </location>
</feature>
<dbReference type="InterPro" id="IPR000801">
    <property type="entry name" value="Esterase-like"/>
</dbReference>
<dbReference type="Pfam" id="PF00756">
    <property type="entry name" value="Esterase"/>
    <property type="match status" value="1"/>
</dbReference>
<keyword evidence="2" id="KW-0378">Hydrolase</keyword>
<evidence type="ECO:0000256" key="2">
    <source>
        <dbReference type="ARBA" id="ARBA00022801"/>
    </source>
</evidence>
<keyword evidence="4" id="KW-0732">Signal</keyword>
<feature type="signal peptide" evidence="4">
    <location>
        <begin position="1"/>
        <end position="20"/>
    </location>
</feature>
<proteinExistence type="inferred from homology"/>
<dbReference type="PANTHER" id="PTHR40841:SF2">
    <property type="entry name" value="SIDEROPHORE-DEGRADING ESTERASE (EUROFUNG)"/>
    <property type="match status" value="1"/>
</dbReference>
<dbReference type="SUPFAM" id="SSF53474">
    <property type="entry name" value="alpha/beta-Hydrolases"/>
    <property type="match status" value="1"/>
</dbReference>
<evidence type="ECO:0000313" key="6">
    <source>
        <dbReference type="Proteomes" id="UP001185092"/>
    </source>
</evidence>
<dbReference type="InterPro" id="IPR011990">
    <property type="entry name" value="TPR-like_helical_dom_sf"/>
</dbReference>
<protein>
    <recommendedName>
        <fullName evidence="7">Alpha/beta hydrolase</fullName>
    </recommendedName>
</protein>
<dbReference type="Proteomes" id="UP001185092">
    <property type="component" value="Unassembled WGS sequence"/>
</dbReference>
<evidence type="ECO:0000256" key="3">
    <source>
        <dbReference type="PROSITE-ProRule" id="PRU00339"/>
    </source>
</evidence>
<dbReference type="GO" id="GO:0016788">
    <property type="term" value="F:hydrolase activity, acting on ester bonds"/>
    <property type="evidence" value="ECO:0007669"/>
    <property type="project" value="TreeGrafter"/>
</dbReference>
<dbReference type="PROSITE" id="PS50005">
    <property type="entry name" value="TPR"/>
    <property type="match status" value="1"/>
</dbReference>
<dbReference type="EMBL" id="JAVDQD010000003">
    <property type="protein sequence ID" value="MDR6239511.1"/>
    <property type="molecule type" value="Genomic_DNA"/>
</dbReference>
<keyword evidence="3" id="KW-0802">TPR repeat</keyword>
<keyword evidence="6" id="KW-1185">Reference proteome</keyword>
<name>A0AAE3XKJ1_9BACT</name>
<sequence length="408" mass="46609">MKKTLFICALLFLFACNLLAQSSTIGLDKNQITVGIVDSIYSNILQEKRPIWISIPESAENSQKRFPVIYVLDGTAHFYSTVGMVHQLSVANGNNIIPEMIVVGIPNTDRVRDLTPSKVPYLASSGGAENFSSFLENELIPYIDSKYQTTPYRTLVGHSWAGLFTLNTLIHHPAIFDNYVAIDPSIRWNNLSFFEEASHILKSESFKKKSLYLAVANRLPKGLDLNTVLEDTLSSSEHMRTILAFKNICEQADQLNFDWKFYLNDNHNGVPFAASYDAVRSLFDWYNFDEEFLFQEGLGMNVDDLMTVITNHFENIADHFNYSFPPPESSINRYGDIMLSVQQDDKAFALYNLNINNYPKSYRAYDAMGDFYRSQSNKEKATEFYKKSLSLHDTEVVRRKLDNLSESQ</sequence>
<feature type="chain" id="PRO_5042078310" description="Alpha/beta hydrolase" evidence="4">
    <location>
        <begin position="21"/>
        <end position="408"/>
    </location>
</feature>
<dbReference type="PROSITE" id="PS51257">
    <property type="entry name" value="PROKAR_LIPOPROTEIN"/>
    <property type="match status" value="1"/>
</dbReference>
<comment type="caution">
    <text evidence="5">The sequence shown here is derived from an EMBL/GenBank/DDBJ whole genome shotgun (WGS) entry which is preliminary data.</text>
</comment>
<dbReference type="InterPro" id="IPR029058">
    <property type="entry name" value="AB_hydrolase_fold"/>
</dbReference>
<evidence type="ECO:0000256" key="1">
    <source>
        <dbReference type="ARBA" id="ARBA00005622"/>
    </source>
</evidence>
<evidence type="ECO:0008006" key="7">
    <source>
        <dbReference type="Google" id="ProtNLM"/>
    </source>
</evidence>
<evidence type="ECO:0000313" key="5">
    <source>
        <dbReference type="EMBL" id="MDR6239511.1"/>
    </source>
</evidence>
<dbReference type="InterPro" id="IPR052558">
    <property type="entry name" value="Siderophore_Hydrolase_D"/>
</dbReference>
<dbReference type="RefSeq" id="WP_309939193.1">
    <property type="nucleotide sequence ID" value="NZ_AP025305.1"/>
</dbReference>
<dbReference type="SUPFAM" id="SSF48452">
    <property type="entry name" value="TPR-like"/>
    <property type="match status" value="1"/>
</dbReference>
<dbReference type="InterPro" id="IPR019734">
    <property type="entry name" value="TPR_rpt"/>
</dbReference>